<dbReference type="STRING" id="89187.ISM_02220"/>
<dbReference type="eggNOG" id="COG5482">
    <property type="taxonomic scope" value="Bacteria"/>
</dbReference>
<keyword evidence="2" id="KW-1185">Reference proteome</keyword>
<name>A3SI86_ROSNI</name>
<dbReference type="Pfam" id="PF09929">
    <property type="entry name" value="DUF2161"/>
    <property type="match status" value="1"/>
</dbReference>
<dbReference type="HOGENOM" id="CLU_075295_0_0_5"/>
<gene>
    <name evidence="1" type="ORF">ISM_02220</name>
</gene>
<dbReference type="InterPro" id="IPR018679">
    <property type="entry name" value="DUF2161"/>
</dbReference>
<dbReference type="AlphaFoldDB" id="A3SI86"/>
<protein>
    <submittedName>
        <fullName evidence="1">Uncharacterized protein</fullName>
    </submittedName>
</protein>
<dbReference type="EMBL" id="AALY01000001">
    <property type="protein sequence ID" value="EAP77067.1"/>
    <property type="molecule type" value="Genomic_DNA"/>
</dbReference>
<sequence length="263" mass="27600">MAGLVTGHGGGDTATMVIQAETDLYGPVKGFLESLGYEVKGEIGSVDVLGFRAGDDAPLVVELKTGFSLTLLQQAVARQSVTDLVYVAVPRWRGKPGWRAFKGNLGLCRRLGLGVMSVRADGTVEVHADPGPFQPRKSPRKQAALRAEFAARAGDPTQGGTRGQVMTAYRQDAQRLRDHLAQAGPCRGAEVARATGVGRATAMMAANHYGWFERVARGVYGLSAAGQAVAVETAAEVTAEVTVEVTVEATSEPPQPKVKTAGA</sequence>
<evidence type="ECO:0000313" key="1">
    <source>
        <dbReference type="EMBL" id="EAP77067.1"/>
    </source>
</evidence>
<comment type="caution">
    <text evidence="1">The sequence shown here is derived from an EMBL/GenBank/DDBJ whole genome shotgun (WGS) entry which is preliminary data.</text>
</comment>
<evidence type="ECO:0000313" key="2">
    <source>
        <dbReference type="Proteomes" id="UP000005954"/>
    </source>
</evidence>
<reference evidence="1 2" key="1">
    <citation type="submission" date="2005-12" db="EMBL/GenBank/DDBJ databases">
        <authorList>
            <person name="Moran M.A."/>
            <person name="Ferriera S."/>
            <person name="Johnson J."/>
            <person name="Kravitz S."/>
            <person name="Halpern A."/>
            <person name="Remington K."/>
            <person name="Beeson K."/>
            <person name="Tran B."/>
            <person name="Rogers Y.-H."/>
            <person name="Friedman R."/>
            <person name="Venter J.C."/>
        </authorList>
    </citation>
    <scope>NUCLEOTIDE SEQUENCE [LARGE SCALE GENOMIC DNA]</scope>
    <source>
        <strain evidence="2">ATCC BAA-591 / DSM 15170 / ISM</strain>
    </source>
</reference>
<organism evidence="1 2">
    <name type="scientific">Roseovarius nubinhibens (strain ATCC BAA-591 / DSM 15170 / ISM)</name>
    <dbReference type="NCBI Taxonomy" id="89187"/>
    <lineage>
        <taxon>Bacteria</taxon>
        <taxon>Pseudomonadati</taxon>
        <taxon>Pseudomonadota</taxon>
        <taxon>Alphaproteobacteria</taxon>
        <taxon>Rhodobacterales</taxon>
        <taxon>Roseobacteraceae</taxon>
        <taxon>Roseovarius</taxon>
    </lineage>
</organism>
<proteinExistence type="predicted"/>
<dbReference type="Proteomes" id="UP000005954">
    <property type="component" value="Unassembled WGS sequence"/>
</dbReference>
<accession>A3SI86</accession>